<dbReference type="EMBL" id="JTDF01016212">
    <property type="protein sequence ID" value="KAF8562887.1"/>
    <property type="molecule type" value="Genomic_DNA"/>
</dbReference>
<sequence>MFTRKKQRKYVHFLQRQLYTFFYVHIHAHVLLY</sequence>
<organism evidence="1 2">
    <name type="scientific">Paragonimus westermani</name>
    <dbReference type="NCBI Taxonomy" id="34504"/>
    <lineage>
        <taxon>Eukaryota</taxon>
        <taxon>Metazoa</taxon>
        <taxon>Spiralia</taxon>
        <taxon>Lophotrochozoa</taxon>
        <taxon>Platyhelminthes</taxon>
        <taxon>Trematoda</taxon>
        <taxon>Digenea</taxon>
        <taxon>Plagiorchiida</taxon>
        <taxon>Troglotremata</taxon>
        <taxon>Troglotrematidae</taxon>
        <taxon>Paragonimus</taxon>
    </lineage>
</organism>
<evidence type="ECO:0000313" key="2">
    <source>
        <dbReference type="Proteomes" id="UP000699462"/>
    </source>
</evidence>
<evidence type="ECO:0000313" key="1">
    <source>
        <dbReference type="EMBL" id="KAF8562887.1"/>
    </source>
</evidence>
<gene>
    <name evidence="1" type="ORF">P879_10509</name>
</gene>
<comment type="caution">
    <text evidence="1">The sequence shown here is derived from an EMBL/GenBank/DDBJ whole genome shotgun (WGS) entry which is preliminary data.</text>
</comment>
<dbReference type="Proteomes" id="UP000699462">
    <property type="component" value="Unassembled WGS sequence"/>
</dbReference>
<reference evidence="1 2" key="1">
    <citation type="submission" date="2019-07" db="EMBL/GenBank/DDBJ databases">
        <title>Annotation for the trematode Paragonimus westermani.</title>
        <authorList>
            <person name="Choi Y.-J."/>
        </authorList>
    </citation>
    <scope>NUCLEOTIDE SEQUENCE [LARGE SCALE GENOMIC DNA]</scope>
    <source>
        <strain evidence="1">180907_Pwestermani</strain>
    </source>
</reference>
<protein>
    <submittedName>
        <fullName evidence="1">Uncharacterized protein</fullName>
    </submittedName>
</protein>
<dbReference type="AlphaFoldDB" id="A0A8T0D8A6"/>
<keyword evidence="2" id="KW-1185">Reference proteome</keyword>
<accession>A0A8T0D8A6</accession>
<proteinExistence type="predicted"/>
<name>A0A8T0D8A6_9TREM</name>